<evidence type="ECO:0000256" key="1">
    <source>
        <dbReference type="SAM" id="Phobius"/>
    </source>
</evidence>
<organism evidence="2 3">
    <name type="scientific">Acanthopleuribacter pedis</name>
    <dbReference type="NCBI Taxonomy" id="442870"/>
    <lineage>
        <taxon>Bacteria</taxon>
        <taxon>Pseudomonadati</taxon>
        <taxon>Acidobacteriota</taxon>
        <taxon>Holophagae</taxon>
        <taxon>Acanthopleuribacterales</taxon>
        <taxon>Acanthopleuribacteraceae</taxon>
        <taxon>Acanthopleuribacter</taxon>
    </lineage>
</organism>
<feature type="transmembrane region" description="Helical" evidence="1">
    <location>
        <begin position="20"/>
        <end position="40"/>
    </location>
</feature>
<dbReference type="EMBL" id="JAFREP010000004">
    <property type="protein sequence ID" value="MBO1318113.1"/>
    <property type="molecule type" value="Genomic_DNA"/>
</dbReference>
<reference evidence="2" key="1">
    <citation type="submission" date="2021-03" db="EMBL/GenBank/DDBJ databases">
        <authorList>
            <person name="Wang G."/>
        </authorList>
    </citation>
    <scope>NUCLEOTIDE SEQUENCE</scope>
    <source>
        <strain evidence="2">KCTC 12899</strain>
    </source>
</reference>
<accession>A0A8J7QGB8</accession>
<dbReference type="Proteomes" id="UP000664417">
    <property type="component" value="Unassembled WGS sequence"/>
</dbReference>
<protein>
    <submittedName>
        <fullName evidence="2">Uncharacterized protein</fullName>
    </submittedName>
</protein>
<keyword evidence="1" id="KW-0472">Membrane</keyword>
<name>A0A8J7QGB8_9BACT</name>
<dbReference type="AlphaFoldDB" id="A0A8J7QGB8"/>
<comment type="caution">
    <text evidence="2">The sequence shown here is derived from an EMBL/GenBank/DDBJ whole genome shotgun (WGS) entry which is preliminary data.</text>
</comment>
<evidence type="ECO:0000313" key="3">
    <source>
        <dbReference type="Proteomes" id="UP000664417"/>
    </source>
</evidence>
<evidence type="ECO:0000313" key="2">
    <source>
        <dbReference type="EMBL" id="MBO1318113.1"/>
    </source>
</evidence>
<sequence>MNGSVNFSPNPFKRPSKSLYGLWLINPLLLVLAAALLFHWNQLKHRNTLTHAEIDSIEDQGRELDRNQARALKELAEINLVEYRKKVSQFQSIQAGFDTHWGGLLDDLGEQLPANVRILAIKPRQSRRRQSDGAQKIVLEAEARAKQSQLEFIRALQEHPAFRAVQFEAERYEKADGGLITFEISFSYRKQGGRS</sequence>
<keyword evidence="1" id="KW-1133">Transmembrane helix</keyword>
<keyword evidence="1" id="KW-0812">Transmembrane</keyword>
<keyword evidence="3" id="KW-1185">Reference proteome</keyword>
<proteinExistence type="predicted"/>
<gene>
    <name evidence="2" type="ORF">J3U88_06585</name>
</gene>
<dbReference type="RefSeq" id="WP_207857709.1">
    <property type="nucleotide sequence ID" value="NZ_JAFREP010000004.1"/>
</dbReference>